<keyword evidence="3" id="KW-1185">Reference proteome</keyword>
<gene>
    <name evidence="2" type="ORF">SAMN02927937_02056</name>
</gene>
<dbReference type="Proteomes" id="UP000199634">
    <property type="component" value="Unassembled WGS sequence"/>
</dbReference>
<dbReference type="RefSeq" id="WP_091100087.1">
    <property type="nucleotide sequence ID" value="NZ_FNXE01000029.1"/>
</dbReference>
<name>A0A1H6LZX7_9FLAO</name>
<evidence type="ECO:0000256" key="1">
    <source>
        <dbReference type="SAM" id="Phobius"/>
    </source>
</evidence>
<protein>
    <submittedName>
        <fullName evidence="2">Uncharacterized protein</fullName>
    </submittedName>
</protein>
<reference evidence="2 3" key="1">
    <citation type="submission" date="2016-10" db="EMBL/GenBank/DDBJ databases">
        <authorList>
            <person name="de Groot N.N."/>
        </authorList>
    </citation>
    <scope>NUCLEOTIDE SEQUENCE [LARGE SCALE GENOMIC DNA]</scope>
    <source>
        <strain evidence="2 3">CGMCC 1.10825</strain>
    </source>
</reference>
<keyword evidence="1" id="KW-1133">Transmembrane helix</keyword>
<sequence length="61" mass="6666">MEKILVGILFLVIGLIGILKNKLPKYEDGSGFAIETNYYFGSYLLAIIGAAILVIEIFGDN</sequence>
<dbReference type="EMBL" id="FNXE01000029">
    <property type="protein sequence ID" value="SEH90704.1"/>
    <property type="molecule type" value="Genomic_DNA"/>
</dbReference>
<evidence type="ECO:0000313" key="2">
    <source>
        <dbReference type="EMBL" id="SEH90704.1"/>
    </source>
</evidence>
<feature type="transmembrane region" description="Helical" evidence="1">
    <location>
        <begin position="36"/>
        <end position="58"/>
    </location>
</feature>
<accession>A0A1H6LZX7</accession>
<proteinExistence type="predicted"/>
<keyword evidence="1" id="KW-0472">Membrane</keyword>
<dbReference type="AlphaFoldDB" id="A0A1H6LZX7"/>
<evidence type="ECO:0000313" key="3">
    <source>
        <dbReference type="Proteomes" id="UP000199634"/>
    </source>
</evidence>
<organism evidence="2 3">
    <name type="scientific">Paenimyroides marinum</name>
    <dbReference type="NCBI Taxonomy" id="1159016"/>
    <lineage>
        <taxon>Bacteria</taxon>
        <taxon>Pseudomonadati</taxon>
        <taxon>Bacteroidota</taxon>
        <taxon>Flavobacteriia</taxon>
        <taxon>Flavobacteriales</taxon>
        <taxon>Flavobacteriaceae</taxon>
        <taxon>Paenimyroides</taxon>
    </lineage>
</organism>
<keyword evidence="1" id="KW-0812">Transmembrane</keyword>